<feature type="region of interest" description="Disordered" evidence="1">
    <location>
        <begin position="49"/>
        <end position="74"/>
    </location>
</feature>
<accession>A0AAN9HYY7</accession>
<evidence type="ECO:0000313" key="3">
    <source>
        <dbReference type="Proteomes" id="UP001372338"/>
    </source>
</evidence>
<dbReference type="Proteomes" id="UP001372338">
    <property type="component" value="Unassembled WGS sequence"/>
</dbReference>
<evidence type="ECO:0000313" key="2">
    <source>
        <dbReference type="EMBL" id="KAK7259447.1"/>
    </source>
</evidence>
<proteinExistence type="predicted"/>
<feature type="compositionally biased region" description="Basic residues" evidence="1">
    <location>
        <begin position="51"/>
        <end position="74"/>
    </location>
</feature>
<dbReference type="AlphaFoldDB" id="A0AAN9HYY7"/>
<keyword evidence="3" id="KW-1185">Reference proteome</keyword>
<comment type="caution">
    <text evidence="2">The sequence shown here is derived from an EMBL/GenBank/DDBJ whole genome shotgun (WGS) entry which is preliminary data.</text>
</comment>
<name>A0AAN9HYY7_CROPI</name>
<evidence type="ECO:0000256" key="1">
    <source>
        <dbReference type="SAM" id="MobiDB-lite"/>
    </source>
</evidence>
<protein>
    <submittedName>
        <fullName evidence="2">Uncharacterized protein</fullName>
    </submittedName>
</protein>
<reference evidence="2 3" key="1">
    <citation type="submission" date="2024-01" db="EMBL/GenBank/DDBJ databases">
        <title>The genomes of 5 underutilized Papilionoideae crops provide insights into root nodulation and disease resistanc.</title>
        <authorList>
            <person name="Yuan L."/>
        </authorList>
    </citation>
    <scope>NUCLEOTIDE SEQUENCE [LARGE SCALE GENOMIC DNA]</scope>
    <source>
        <strain evidence="2">ZHUSHIDOU_FW_LH</strain>
        <tissue evidence="2">Leaf</tissue>
    </source>
</reference>
<dbReference type="EMBL" id="JAYWIO010000005">
    <property type="protein sequence ID" value="KAK7259447.1"/>
    <property type="molecule type" value="Genomic_DNA"/>
</dbReference>
<sequence length="74" mass="8677">MRSVTMPTSRSPHRTTAAVRSWNAAVAALPHLSVMCVRDLYLVEREMSERKKMRRKERGKKKMTKMRVKKMICV</sequence>
<gene>
    <name evidence="2" type="ORF">RIF29_25054</name>
</gene>
<organism evidence="2 3">
    <name type="scientific">Crotalaria pallida</name>
    <name type="common">Smooth rattlebox</name>
    <name type="synonym">Crotalaria striata</name>
    <dbReference type="NCBI Taxonomy" id="3830"/>
    <lineage>
        <taxon>Eukaryota</taxon>
        <taxon>Viridiplantae</taxon>
        <taxon>Streptophyta</taxon>
        <taxon>Embryophyta</taxon>
        <taxon>Tracheophyta</taxon>
        <taxon>Spermatophyta</taxon>
        <taxon>Magnoliopsida</taxon>
        <taxon>eudicotyledons</taxon>
        <taxon>Gunneridae</taxon>
        <taxon>Pentapetalae</taxon>
        <taxon>rosids</taxon>
        <taxon>fabids</taxon>
        <taxon>Fabales</taxon>
        <taxon>Fabaceae</taxon>
        <taxon>Papilionoideae</taxon>
        <taxon>50 kb inversion clade</taxon>
        <taxon>genistoids sensu lato</taxon>
        <taxon>core genistoids</taxon>
        <taxon>Crotalarieae</taxon>
        <taxon>Crotalaria</taxon>
    </lineage>
</organism>